<dbReference type="Pfam" id="PF00326">
    <property type="entry name" value="Peptidase_S9"/>
    <property type="match status" value="1"/>
</dbReference>
<accession>A0A0C2N8K3</accession>
<evidence type="ECO:0000313" key="2">
    <source>
        <dbReference type="EMBL" id="KII72625.1"/>
    </source>
</evidence>
<dbReference type="GO" id="GO:0006508">
    <property type="term" value="P:proteolysis"/>
    <property type="evidence" value="ECO:0007669"/>
    <property type="project" value="InterPro"/>
</dbReference>
<dbReference type="Gene3D" id="3.40.50.1820">
    <property type="entry name" value="alpha/beta hydrolase"/>
    <property type="match status" value="1"/>
</dbReference>
<dbReference type="GO" id="GO:0008236">
    <property type="term" value="F:serine-type peptidase activity"/>
    <property type="evidence" value="ECO:0007669"/>
    <property type="project" value="InterPro"/>
</dbReference>
<dbReference type="SUPFAM" id="SSF53474">
    <property type="entry name" value="alpha/beta-Hydrolases"/>
    <property type="match status" value="1"/>
</dbReference>
<reference evidence="2 3" key="1">
    <citation type="journal article" date="2014" name="Genome Biol. Evol.">
        <title>The genome of the myxosporean Thelohanellus kitauei shows adaptations to nutrient acquisition within its fish host.</title>
        <authorList>
            <person name="Yang Y."/>
            <person name="Xiong J."/>
            <person name="Zhou Z."/>
            <person name="Huo F."/>
            <person name="Miao W."/>
            <person name="Ran C."/>
            <person name="Liu Y."/>
            <person name="Zhang J."/>
            <person name="Feng J."/>
            <person name="Wang M."/>
            <person name="Wang M."/>
            <person name="Wang L."/>
            <person name="Yao B."/>
        </authorList>
    </citation>
    <scope>NUCLEOTIDE SEQUENCE [LARGE SCALE GENOMIC DNA]</scope>
    <source>
        <strain evidence="2">Wuqing</strain>
    </source>
</reference>
<proteinExistence type="predicted"/>
<name>A0A0C2N8K3_THEKT</name>
<dbReference type="EMBL" id="JWZT01001161">
    <property type="protein sequence ID" value="KII72625.1"/>
    <property type="molecule type" value="Genomic_DNA"/>
</dbReference>
<keyword evidence="3" id="KW-1185">Reference proteome</keyword>
<organism evidence="2 3">
    <name type="scientific">Thelohanellus kitauei</name>
    <name type="common">Myxosporean</name>
    <dbReference type="NCBI Taxonomy" id="669202"/>
    <lineage>
        <taxon>Eukaryota</taxon>
        <taxon>Metazoa</taxon>
        <taxon>Cnidaria</taxon>
        <taxon>Myxozoa</taxon>
        <taxon>Myxosporea</taxon>
        <taxon>Bivalvulida</taxon>
        <taxon>Platysporina</taxon>
        <taxon>Myxobolidae</taxon>
        <taxon>Thelohanellus</taxon>
    </lineage>
</organism>
<dbReference type="InterPro" id="IPR029058">
    <property type="entry name" value="AB_hydrolase_fold"/>
</dbReference>
<dbReference type="Proteomes" id="UP000031668">
    <property type="component" value="Unassembled WGS sequence"/>
</dbReference>
<dbReference type="OrthoDB" id="6021732at2759"/>
<evidence type="ECO:0000313" key="3">
    <source>
        <dbReference type="Proteomes" id="UP000031668"/>
    </source>
</evidence>
<comment type="caution">
    <text evidence="2">The sequence shown here is derived from an EMBL/GenBank/DDBJ whole genome shotgun (WGS) entry which is preliminary data.</text>
</comment>
<sequence length="102" mass="11653">MTGISISSMISIEVDDLERLQKMSPMYYAKQIQCPVLLLLSTGDKQLSIQQGLQIFRSLKSWNQDVTFIDIKDQHQLQSVESQTIMTSEILKFISRISAQKS</sequence>
<dbReference type="AlphaFoldDB" id="A0A0C2N8K3"/>
<protein>
    <recommendedName>
        <fullName evidence="1">Peptidase S9 prolyl oligopeptidase catalytic domain-containing protein</fullName>
    </recommendedName>
</protein>
<gene>
    <name evidence="2" type="ORF">RF11_06457</name>
</gene>
<evidence type="ECO:0000259" key="1">
    <source>
        <dbReference type="Pfam" id="PF00326"/>
    </source>
</evidence>
<dbReference type="InterPro" id="IPR001375">
    <property type="entry name" value="Peptidase_S9_cat"/>
</dbReference>
<feature type="domain" description="Peptidase S9 prolyl oligopeptidase catalytic" evidence="1">
    <location>
        <begin position="14"/>
        <end position="97"/>
    </location>
</feature>